<dbReference type="Proteomes" id="UP001199816">
    <property type="component" value="Unassembled WGS sequence"/>
</dbReference>
<organism evidence="13 14">
    <name type="scientific">Niabella pedocola</name>
    <dbReference type="NCBI Taxonomy" id="1752077"/>
    <lineage>
        <taxon>Bacteria</taxon>
        <taxon>Pseudomonadati</taxon>
        <taxon>Bacteroidota</taxon>
        <taxon>Chitinophagia</taxon>
        <taxon>Chitinophagales</taxon>
        <taxon>Chitinophagaceae</taxon>
        <taxon>Niabella</taxon>
    </lineage>
</organism>
<keyword evidence="2 8" id="KW-0813">Transport</keyword>
<dbReference type="NCBIfam" id="TIGR04057">
    <property type="entry name" value="SusC_RagA_signa"/>
    <property type="match status" value="1"/>
</dbReference>
<feature type="domain" description="TonB-dependent receptor-like beta-barrel" evidence="11">
    <location>
        <begin position="399"/>
        <end position="808"/>
    </location>
</feature>
<protein>
    <submittedName>
        <fullName evidence="13">TonB-dependent receptor</fullName>
    </submittedName>
</protein>
<dbReference type="InterPro" id="IPR023996">
    <property type="entry name" value="TonB-dep_OMP_SusC/RagA"/>
</dbReference>
<keyword evidence="10" id="KW-0732">Signal</keyword>
<dbReference type="InterPro" id="IPR000531">
    <property type="entry name" value="Beta-barrel_TonB"/>
</dbReference>
<keyword evidence="3 8" id="KW-1134">Transmembrane beta strand</keyword>
<proteinExistence type="inferred from homology"/>
<keyword evidence="4 8" id="KW-0812">Transmembrane</keyword>
<dbReference type="InterPro" id="IPR023997">
    <property type="entry name" value="TonB-dep_OMP_SusC/RagA_CS"/>
</dbReference>
<feature type="signal peptide" evidence="10">
    <location>
        <begin position="1"/>
        <end position="22"/>
    </location>
</feature>
<evidence type="ECO:0000256" key="5">
    <source>
        <dbReference type="ARBA" id="ARBA00023077"/>
    </source>
</evidence>
<evidence type="ECO:0000256" key="7">
    <source>
        <dbReference type="ARBA" id="ARBA00023237"/>
    </source>
</evidence>
<evidence type="ECO:0000256" key="4">
    <source>
        <dbReference type="ARBA" id="ARBA00022692"/>
    </source>
</evidence>
<evidence type="ECO:0000313" key="14">
    <source>
        <dbReference type="Proteomes" id="UP001199816"/>
    </source>
</evidence>
<comment type="caution">
    <text evidence="13">The sequence shown here is derived from an EMBL/GenBank/DDBJ whole genome shotgun (WGS) entry which is preliminary data.</text>
</comment>
<dbReference type="Gene3D" id="2.170.130.10">
    <property type="entry name" value="TonB-dependent receptor, plug domain"/>
    <property type="match status" value="1"/>
</dbReference>
<evidence type="ECO:0000256" key="10">
    <source>
        <dbReference type="SAM" id="SignalP"/>
    </source>
</evidence>
<keyword evidence="14" id="KW-1185">Reference proteome</keyword>
<comment type="similarity">
    <text evidence="8 9">Belongs to the TonB-dependent receptor family.</text>
</comment>
<gene>
    <name evidence="13" type="ORF">LQ567_03755</name>
</gene>
<reference evidence="13 14" key="1">
    <citation type="submission" date="2021-11" db="EMBL/GenBank/DDBJ databases">
        <title>Genomic of Niabella pedocola.</title>
        <authorList>
            <person name="Wu T."/>
        </authorList>
    </citation>
    <scope>NUCLEOTIDE SEQUENCE [LARGE SCALE GENOMIC DNA]</scope>
    <source>
        <strain evidence="13 14">JCM 31011</strain>
    </source>
</reference>
<keyword evidence="7 8" id="KW-0998">Cell outer membrane</keyword>
<evidence type="ECO:0000256" key="9">
    <source>
        <dbReference type="RuleBase" id="RU003357"/>
    </source>
</evidence>
<feature type="domain" description="TonB-dependent receptor plug" evidence="12">
    <location>
        <begin position="117"/>
        <end position="232"/>
    </location>
</feature>
<keyword evidence="6 8" id="KW-0472">Membrane</keyword>
<comment type="subcellular location">
    <subcellularLocation>
        <location evidence="1 8">Cell outer membrane</location>
        <topology evidence="1 8">Multi-pass membrane protein</topology>
    </subcellularLocation>
</comment>
<dbReference type="InterPro" id="IPR012910">
    <property type="entry name" value="Plug_dom"/>
</dbReference>
<feature type="chain" id="PRO_5046938584" evidence="10">
    <location>
        <begin position="23"/>
        <end position="1059"/>
    </location>
</feature>
<dbReference type="Pfam" id="PF13715">
    <property type="entry name" value="CarbopepD_reg_2"/>
    <property type="match status" value="1"/>
</dbReference>
<evidence type="ECO:0000256" key="8">
    <source>
        <dbReference type="PROSITE-ProRule" id="PRU01360"/>
    </source>
</evidence>
<evidence type="ECO:0000256" key="6">
    <source>
        <dbReference type="ARBA" id="ARBA00023136"/>
    </source>
</evidence>
<dbReference type="SUPFAM" id="SSF49464">
    <property type="entry name" value="Carboxypeptidase regulatory domain-like"/>
    <property type="match status" value="1"/>
</dbReference>
<dbReference type="InterPro" id="IPR037066">
    <property type="entry name" value="Plug_dom_sf"/>
</dbReference>
<dbReference type="InterPro" id="IPR039426">
    <property type="entry name" value="TonB-dep_rcpt-like"/>
</dbReference>
<dbReference type="Gene3D" id="2.40.170.20">
    <property type="entry name" value="TonB-dependent receptor, beta-barrel domain"/>
    <property type="match status" value="1"/>
</dbReference>
<keyword evidence="13" id="KW-0675">Receptor</keyword>
<evidence type="ECO:0000256" key="2">
    <source>
        <dbReference type="ARBA" id="ARBA00022448"/>
    </source>
</evidence>
<evidence type="ECO:0000313" key="13">
    <source>
        <dbReference type="EMBL" id="MCD2421862.1"/>
    </source>
</evidence>
<keyword evidence="5 9" id="KW-0798">TonB box</keyword>
<dbReference type="SUPFAM" id="SSF56935">
    <property type="entry name" value="Porins"/>
    <property type="match status" value="1"/>
</dbReference>
<name>A0ABS8PNI5_9BACT</name>
<evidence type="ECO:0000259" key="11">
    <source>
        <dbReference type="Pfam" id="PF00593"/>
    </source>
</evidence>
<dbReference type="EMBL" id="JAJNEC010000003">
    <property type="protein sequence ID" value="MCD2421862.1"/>
    <property type="molecule type" value="Genomic_DNA"/>
</dbReference>
<accession>A0ABS8PNI5</accession>
<dbReference type="Gene3D" id="2.60.40.1120">
    <property type="entry name" value="Carboxypeptidase-like, regulatory domain"/>
    <property type="match status" value="1"/>
</dbReference>
<dbReference type="NCBIfam" id="TIGR04056">
    <property type="entry name" value="OMP_RagA_SusC"/>
    <property type="match status" value="1"/>
</dbReference>
<dbReference type="InterPro" id="IPR008969">
    <property type="entry name" value="CarboxyPept-like_regulatory"/>
</dbReference>
<evidence type="ECO:0000256" key="3">
    <source>
        <dbReference type="ARBA" id="ARBA00022452"/>
    </source>
</evidence>
<dbReference type="Pfam" id="PF07715">
    <property type="entry name" value="Plug"/>
    <property type="match status" value="1"/>
</dbReference>
<sequence length="1059" mass="116517">MRRINKQLLVLWVLCCSMVTYAQNSETQVTGIVRDEGGQLLPGITITAKGTQNSVATDSRGAFQITVPLPGTIVISGVGYEISELKLTDQSKIDATLKSDVKGLSDVVVVGYGTQRKDKVTGAIATVKMDDILGERPVSTTASLLRGVVPGLQVTIPSGRPGEGASINIRGGTDFGTALNASINTGAPLILVDNTVFDGPLNLIDPNDIETITVLKDAGSAAIYGSRSAYGVVLITTKKGKKNQKPQFNYSNNIVFATPDALPRKATPQRSLQALIDGGLTNYSVGQGQDLKKWIALISDYHSNPQQYPGGYATDNGIFYNLKGNDAVGDILGNASRQFMNNLSISGGSDRTTYRIALGTTNEKGILVPSANADNFKRYNIRSAITTDVTKWMNVQLDANYTYANTRRPGYADPYTYAVRIPSFLAEDSIPGYSGQIATGKNLVSNTYPTNFRYDQLRMIGRIILKPATGLSVTGEASYDNYHALTSSYNKLIYLRDPYGWSNQPFGNDMVSKNNEAKDYITTNIFATYSKVVQKHTASLMAGFNQEFKNYEQEITSKTQPINQELPSISTSTGDVTGVDNYSQFATRGFFGRLNYDYDNRYLLELNGRYDGSSRFPEGHRWTFAPSASLGWRLTGESFMQFIKPVINDLKLRATFGTVANQNIGEYQFMAAMNPTNPSWLNNGNKVVTVTTPGLISPDYTWETVTSLNYGITIAALKNRLTADVDLYTRNTKGILSTNNTPVPAVLGTSAPLINSASLKTNGFEIAVNWRDKIGKVAYYLSANLYDFASKVTKVNNPNNLLSQLYVGQKMGDIWGYVTDRFYTVDDFETGSLDAILKNGKLKAGIPRLANQSPNPGDIMYKDLDTVGTGNGIINQGLNTLANPGDRRVIGNNSLRYQFGIRGGLSCYNFDFSFVIAGVLKNDQFSNSYLFFPNNWQVYGALYENQLNYWTPDNPDAYFGRIYTTTPNGTPQTYNEQVQSRFILNGAYLRVQNLTLRYNVPPAVFKQPLFTRLSVAYSIENPFIWDHMPRGMYPDINNLGAGLGYPLLRKSSIGINLNF</sequence>
<dbReference type="RefSeq" id="WP_231002763.1">
    <property type="nucleotide sequence ID" value="NZ_JAJNEC010000003.1"/>
</dbReference>
<dbReference type="PROSITE" id="PS52016">
    <property type="entry name" value="TONB_DEPENDENT_REC_3"/>
    <property type="match status" value="1"/>
</dbReference>
<evidence type="ECO:0000256" key="1">
    <source>
        <dbReference type="ARBA" id="ARBA00004571"/>
    </source>
</evidence>
<dbReference type="InterPro" id="IPR036942">
    <property type="entry name" value="Beta-barrel_TonB_sf"/>
</dbReference>
<evidence type="ECO:0000259" key="12">
    <source>
        <dbReference type="Pfam" id="PF07715"/>
    </source>
</evidence>
<dbReference type="Pfam" id="PF00593">
    <property type="entry name" value="TonB_dep_Rec_b-barrel"/>
    <property type="match status" value="1"/>
</dbReference>